<organism evidence="1">
    <name type="scientific">marine sediment metagenome</name>
    <dbReference type="NCBI Taxonomy" id="412755"/>
    <lineage>
        <taxon>unclassified sequences</taxon>
        <taxon>metagenomes</taxon>
        <taxon>ecological metagenomes</taxon>
    </lineage>
</organism>
<gene>
    <name evidence="1" type="ORF">LCGC14_0334290</name>
</gene>
<evidence type="ECO:0000313" key="1">
    <source>
        <dbReference type="EMBL" id="KKN80046.1"/>
    </source>
</evidence>
<name>A0A0F9W308_9ZZZZ</name>
<reference evidence="1" key="1">
    <citation type="journal article" date="2015" name="Nature">
        <title>Complex archaea that bridge the gap between prokaryotes and eukaryotes.</title>
        <authorList>
            <person name="Spang A."/>
            <person name="Saw J.H."/>
            <person name="Jorgensen S.L."/>
            <person name="Zaremba-Niedzwiedzka K."/>
            <person name="Martijn J."/>
            <person name="Lind A.E."/>
            <person name="van Eijk R."/>
            <person name="Schleper C."/>
            <person name="Guy L."/>
            <person name="Ettema T.J."/>
        </authorList>
    </citation>
    <scope>NUCLEOTIDE SEQUENCE</scope>
</reference>
<proteinExistence type="predicted"/>
<sequence>MLENYLAGSFWFGTLKRYRMIEEEGSAANVEPRFSDRREGIIENGHTFDAGYAKSVMIGGISITNSHFSGNGTDIMITHEVNEFVFCASYGGYSRRQHLDIKNGALSVSGTQYEGNPKLTHFAEIDLIDFIDAVGMVAPRTPVWNTQLTREEYLLHDRVKYGNTGSSNSIPSIYETSGMPDYEDYLRTIFTKPTHFSPENEFRVVLRANAPYSLEDDPAGMKLKHKKLRRSITKTGFLDENFCLRQAASLC</sequence>
<comment type="caution">
    <text evidence="1">The sequence shown here is derived from an EMBL/GenBank/DDBJ whole genome shotgun (WGS) entry which is preliminary data.</text>
</comment>
<dbReference type="AlphaFoldDB" id="A0A0F9W308"/>
<protein>
    <submittedName>
        <fullName evidence="1">Uncharacterized protein</fullName>
    </submittedName>
</protein>
<dbReference type="EMBL" id="LAZR01000238">
    <property type="protein sequence ID" value="KKN80046.1"/>
    <property type="molecule type" value="Genomic_DNA"/>
</dbReference>
<accession>A0A0F9W308</accession>